<proteinExistence type="predicted"/>
<protein>
    <submittedName>
        <fullName evidence="1">OsmC family protein</fullName>
    </submittedName>
</protein>
<dbReference type="PANTHER" id="PTHR34352:SF1">
    <property type="entry name" value="PROTEIN YHFA"/>
    <property type="match status" value="1"/>
</dbReference>
<evidence type="ECO:0000313" key="1">
    <source>
        <dbReference type="EMBL" id="MDN4072833.1"/>
    </source>
</evidence>
<evidence type="ECO:0000313" key="2">
    <source>
        <dbReference type="Proteomes" id="UP001168694"/>
    </source>
</evidence>
<comment type="caution">
    <text evidence="1">The sequence shown here is derived from an EMBL/GenBank/DDBJ whole genome shotgun (WGS) entry which is preliminary data.</text>
</comment>
<sequence>MEFLMKDNGFQSQFEYGTLDISGDEQFGFRPYQLMVSSVAVCSGGVLRKVLAKMRIEVTDITIKTEVVRNKEEADRIESIHMHFILKGIGLIPERIEKALRVTEKNCSMVQSVKGSIKITDSFELSSKKSL</sequence>
<organism evidence="1 2">
    <name type="scientific">Fictibacillus terranigra</name>
    <dbReference type="NCBI Taxonomy" id="3058424"/>
    <lineage>
        <taxon>Bacteria</taxon>
        <taxon>Bacillati</taxon>
        <taxon>Bacillota</taxon>
        <taxon>Bacilli</taxon>
        <taxon>Bacillales</taxon>
        <taxon>Fictibacillaceae</taxon>
        <taxon>Fictibacillus</taxon>
    </lineage>
</organism>
<dbReference type="RefSeq" id="WP_290398917.1">
    <property type="nucleotide sequence ID" value="NZ_JAUHLN010000001.1"/>
</dbReference>
<gene>
    <name evidence="1" type="ORF">QYF49_07280</name>
</gene>
<reference evidence="1" key="1">
    <citation type="submission" date="2023-06" db="EMBL/GenBank/DDBJ databases">
        <title>Draft Genome Sequences of Representative Paenibacillus Polymyxa, Bacillus cereus, Fictibacillus sp., and Brevibacillus agri Strains Isolated from Amazonian Dark Earth.</title>
        <authorList>
            <person name="Pellegrinetti T.A."/>
            <person name="Cunha I.C.M."/>
            <person name="Chaves M.G."/>
            <person name="Freitas A.S."/>
            <person name="Silva A.V.R."/>
            <person name="Tsai S.M."/>
            <person name="Mendes L.W."/>
        </authorList>
    </citation>
    <scope>NUCLEOTIDE SEQUENCE</scope>
    <source>
        <strain evidence="1">CENA-BCM004</strain>
    </source>
</reference>
<dbReference type="Proteomes" id="UP001168694">
    <property type="component" value="Unassembled WGS sequence"/>
</dbReference>
<dbReference type="EMBL" id="JAUHLN010000001">
    <property type="protein sequence ID" value="MDN4072833.1"/>
    <property type="molecule type" value="Genomic_DNA"/>
</dbReference>
<dbReference type="InterPro" id="IPR003718">
    <property type="entry name" value="OsmC/Ohr_fam"/>
</dbReference>
<dbReference type="SUPFAM" id="SSF82784">
    <property type="entry name" value="OsmC-like"/>
    <property type="match status" value="1"/>
</dbReference>
<keyword evidence="2" id="KW-1185">Reference proteome</keyword>
<dbReference type="Pfam" id="PF02566">
    <property type="entry name" value="OsmC"/>
    <property type="match status" value="1"/>
</dbReference>
<dbReference type="InterPro" id="IPR015946">
    <property type="entry name" value="KH_dom-like_a/b"/>
</dbReference>
<accession>A0ABT8E4J1</accession>
<dbReference type="PANTHER" id="PTHR34352">
    <property type="entry name" value="PROTEIN YHFA"/>
    <property type="match status" value="1"/>
</dbReference>
<dbReference type="InterPro" id="IPR036102">
    <property type="entry name" value="OsmC/Ohrsf"/>
</dbReference>
<dbReference type="Gene3D" id="3.30.300.20">
    <property type="match status" value="1"/>
</dbReference>
<name>A0ABT8E4J1_9BACL</name>